<dbReference type="OrthoDB" id="8001694at2"/>
<comment type="caution">
    <text evidence="2">The sequence shown here is derived from an EMBL/GenBank/DDBJ whole genome shotgun (WGS) entry which is preliminary data.</text>
</comment>
<keyword evidence="1" id="KW-0175">Coiled coil</keyword>
<dbReference type="InterPro" id="IPR025310">
    <property type="entry name" value="DUF4164"/>
</dbReference>
<dbReference type="EMBL" id="QUMO01000003">
    <property type="protein sequence ID" value="REF86493.1"/>
    <property type="molecule type" value="Genomic_DNA"/>
</dbReference>
<dbReference type="RefSeq" id="WP_115837020.1">
    <property type="nucleotide sequence ID" value="NZ_CP025086.1"/>
</dbReference>
<organism evidence="2 3">
    <name type="scientific">Methylovirgula ligni</name>
    <dbReference type="NCBI Taxonomy" id="569860"/>
    <lineage>
        <taxon>Bacteria</taxon>
        <taxon>Pseudomonadati</taxon>
        <taxon>Pseudomonadota</taxon>
        <taxon>Alphaproteobacteria</taxon>
        <taxon>Hyphomicrobiales</taxon>
        <taxon>Beijerinckiaceae</taxon>
        <taxon>Methylovirgula</taxon>
    </lineage>
</organism>
<keyword evidence="3" id="KW-1185">Reference proteome</keyword>
<dbReference type="AlphaFoldDB" id="A0A3D9YY26"/>
<evidence type="ECO:0000256" key="1">
    <source>
        <dbReference type="SAM" id="Coils"/>
    </source>
</evidence>
<evidence type="ECO:0000313" key="3">
    <source>
        <dbReference type="Proteomes" id="UP000256900"/>
    </source>
</evidence>
<accession>A0A3D9YY26</accession>
<name>A0A3D9YY26_9HYPH</name>
<evidence type="ECO:0000313" key="2">
    <source>
        <dbReference type="EMBL" id="REF86493.1"/>
    </source>
</evidence>
<gene>
    <name evidence="2" type="ORF">DES32_2547</name>
</gene>
<reference evidence="2 3" key="1">
    <citation type="submission" date="2018-08" db="EMBL/GenBank/DDBJ databases">
        <title>Genomic Encyclopedia of Type Strains, Phase IV (KMG-IV): sequencing the most valuable type-strain genomes for metagenomic binning, comparative biology and taxonomic classification.</title>
        <authorList>
            <person name="Goeker M."/>
        </authorList>
    </citation>
    <scope>NUCLEOTIDE SEQUENCE [LARGE SCALE GENOMIC DNA]</scope>
    <source>
        <strain evidence="2 3">BW863</strain>
    </source>
</reference>
<dbReference type="Pfam" id="PF13747">
    <property type="entry name" value="DUF4164"/>
    <property type="match status" value="1"/>
</dbReference>
<sequence>MTTANRLDNALKRLAVALDQLEAASERRLKVAEQRSDVEEEFAVLQDDRARLAVELDGAVARTQSLELANNEVARRLAKAREAIEEMMSHVVM</sequence>
<proteinExistence type="predicted"/>
<feature type="coiled-coil region" evidence="1">
    <location>
        <begin position="4"/>
        <end position="41"/>
    </location>
</feature>
<protein>
    <submittedName>
        <fullName evidence="2">Uncharacterized protein DUF4164</fullName>
    </submittedName>
</protein>
<dbReference type="Proteomes" id="UP000256900">
    <property type="component" value="Unassembled WGS sequence"/>
</dbReference>